<dbReference type="PANTHER" id="PTHR37305">
    <property type="entry name" value="INTEGRAL MEMBRANE PROTEIN-RELATED"/>
    <property type="match status" value="1"/>
</dbReference>
<protein>
    <submittedName>
        <fullName evidence="2">ABC-2 type transport system permease protein</fullName>
    </submittedName>
</protein>
<feature type="transmembrane region" description="Helical" evidence="1">
    <location>
        <begin position="220"/>
        <end position="242"/>
    </location>
</feature>
<evidence type="ECO:0000256" key="1">
    <source>
        <dbReference type="SAM" id="Phobius"/>
    </source>
</evidence>
<reference evidence="2 3" key="1">
    <citation type="submission" date="2019-07" db="EMBL/GenBank/DDBJ databases">
        <title>Genomic Encyclopedia of Type Strains, Phase I: the one thousand microbial genomes (KMG-I) project.</title>
        <authorList>
            <person name="Kyrpides N."/>
        </authorList>
    </citation>
    <scope>NUCLEOTIDE SEQUENCE [LARGE SCALE GENOMIC DNA]</scope>
    <source>
        <strain evidence="2 3">DSM 13558</strain>
    </source>
</reference>
<dbReference type="Pfam" id="PF12679">
    <property type="entry name" value="ABC2_membrane_2"/>
    <property type="match status" value="1"/>
</dbReference>
<feature type="transmembrane region" description="Helical" evidence="1">
    <location>
        <begin position="21"/>
        <end position="43"/>
    </location>
</feature>
<organism evidence="2 3">
    <name type="scientific">Sedimentibacter saalensis</name>
    <dbReference type="NCBI Taxonomy" id="130788"/>
    <lineage>
        <taxon>Bacteria</taxon>
        <taxon>Bacillati</taxon>
        <taxon>Bacillota</taxon>
        <taxon>Tissierellia</taxon>
        <taxon>Sedimentibacter</taxon>
    </lineage>
</organism>
<dbReference type="OrthoDB" id="1711106at2"/>
<name>A0A562JKE2_9FIRM</name>
<keyword evidence="3" id="KW-1185">Reference proteome</keyword>
<evidence type="ECO:0000313" key="2">
    <source>
        <dbReference type="EMBL" id="TWH83413.1"/>
    </source>
</evidence>
<evidence type="ECO:0000313" key="3">
    <source>
        <dbReference type="Proteomes" id="UP000315343"/>
    </source>
</evidence>
<feature type="transmembrane region" description="Helical" evidence="1">
    <location>
        <begin position="63"/>
        <end position="83"/>
    </location>
</feature>
<feature type="transmembrane region" description="Helical" evidence="1">
    <location>
        <begin position="144"/>
        <end position="164"/>
    </location>
</feature>
<keyword evidence="1" id="KW-0812">Transmembrane</keyword>
<dbReference type="GO" id="GO:0140359">
    <property type="term" value="F:ABC-type transporter activity"/>
    <property type="evidence" value="ECO:0007669"/>
    <property type="project" value="InterPro"/>
</dbReference>
<comment type="caution">
    <text evidence="2">The sequence shown here is derived from an EMBL/GenBank/DDBJ whole genome shotgun (WGS) entry which is preliminary data.</text>
</comment>
<dbReference type="AlphaFoldDB" id="A0A562JKE2"/>
<keyword evidence="1" id="KW-1133">Transmembrane helix</keyword>
<dbReference type="PANTHER" id="PTHR37305:SF1">
    <property type="entry name" value="MEMBRANE PROTEIN"/>
    <property type="match status" value="1"/>
</dbReference>
<dbReference type="Proteomes" id="UP000315343">
    <property type="component" value="Unassembled WGS sequence"/>
</dbReference>
<accession>A0A562JKE2</accession>
<dbReference type="GO" id="GO:0005886">
    <property type="term" value="C:plasma membrane"/>
    <property type="evidence" value="ECO:0007669"/>
    <property type="project" value="UniProtKB-SubCell"/>
</dbReference>
<feature type="transmembrane region" description="Helical" evidence="1">
    <location>
        <begin position="104"/>
        <end position="132"/>
    </location>
</feature>
<dbReference type="RefSeq" id="WP_145078281.1">
    <property type="nucleotide sequence ID" value="NZ_DAMBUX010000004.1"/>
</dbReference>
<dbReference type="EMBL" id="VLKH01000001">
    <property type="protein sequence ID" value="TWH83413.1"/>
    <property type="molecule type" value="Genomic_DNA"/>
</dbReference>
<proteinExistence type="predicted"/>
<sequence>MQIIKAVYINEMFKISKKKKICTSLIFLLLSVIVAAIVVYSLNNFAGVSVTGSSEFSVMVLTILSYSLFPLFTAFICIDMFAGEFADHTIKFTLTGPASRLNVFLGKILAIATFIASNLIVVAVLSFLFSLFLNGGISNPLRIIISYIMAFLPIFIFALTVVLISNFSRGTTSAFMFSIFVFLVFVGLSVAFPQIKSFLFTSSFDWYKLILGSYINVGKIFRIFLILLGYGLMLFAAGYYLFEKKDI</sequence>
<keyword evidence="1" id="KW-0472">Membrane</keyword>
<gene>
    <name evidence="2" type="ORF">LY60_00017</name>
</gene>
<feature type="transmembrane region" description="Helical" evidence="1">
    <location>
        <begin position="176"/>
        <end position="200"/>
    </location>
</feature>